<name>A0AAW1QTK0_9CHLO</name>
<evidence type="ECO:0000313" key="1">
    <source>
        <dbReference type="EMBL" id="KAK9824578.1"/>
    </source>
</evidence>
<evidence type="ECO:0000313" key="2">
    <source>
        <dbReference type="Proteomes" id="UP001489004"/>
    </source>
</evidence>
<comment type="caution">
    <text evidence="1">The sequence shown here is derived from an EMBL/GenBank/DDBJ whole genome shotgun (WGS) entry which is preliminary data.</text>
</comment>
<keyword evidence="2" id="KW-1185">Reference proteome</keyword>
<organism evidence="1 2">
    <name type="scientific">[Myrmecia] bisecta</name>
    <dbReference type="NCBI Taxonomy" id="41462"/>
    <lineage>
        <taxon>Eukaryota</taxon>
        <taxon>Viridiplantae</taxon>
        <taxon>Chlorophyta</taxon>
        <taxon>core chlorophytes</taxon>
        <taxon>Trebouxiophyceae</taxon>
        <taxon>Trebouxiales</taxon>
        <taxon>Trebouxiaceae</taxon>
        <taxon>Myrmecia</taxon>
    </lineage>
</organism>
<dbReference type="Proteomes" id="UP001489004">
    <property type="component" value="Unassembled WGS sequence"/>
</dbReference>
<dbReference type="AlphaFoldDB" id="A0AAW1QTK0"/>
<proteinExistence type="predicted"/>
<sequence>MIQPSGTVRQLQLQAHPVVKAAISQLPRVAQPNRDRVATALLVWYGSPGIRDQAVWELKLEADQVAFVDDMRSVVVSSLGLAALWASSQDAQAVLLLASLAQNDTRILRKLFCNMLPAAAIRSRSRSRSHPACEAACTAVLQAICSYNAAHPGNPRLNGVLREETVRRLLQRVENGLDASQQSLQAGLTNGHEIITILQAHMLATSSASSTESFSIIPSLESISSQSSTMSSNSTAFSFERVPNAGTGIARTDSEKSEAAFQEFLKRIPATTNLAWQKQQVDHAQQLQHYQYVRAGLHAVAQNGSSGDLPAGQA</sequence>
<gene>
    <name evidence="1" type="ORF">WJX72_011457</name>
</gene>
<accession>A0AAW1QTK0</accession>
<protein>
    <submittedName>
        <fullName evidence="1">Uncharacterized protein</fullName>
    </submittedName>
</protein>
<dbReference type="EMBL" id="JALJOR010000002">
    <property type="protein sequence ID" value="KAK9824578.1"/>
    <property type="molecule type" value="Genomic_DNA"/>
</dbReference>
<reference evidence="1 2" key="1">
    <citation type="journal article" date="2024" name="Nat. Commun.">
        <title>Phylogenomics reveals the evolutionary origins of lichenization in chlorophyte algae.</title>
        <authorList>
            <person name="Puginier C."/>
            <person name="Libourel C."/>
            <person name="Otte J."/>
            <person name="Skaloud P."/>
            <person name="Haon M."/>
            <person name="Grisel S."/>
            <person name="Petersen M."/>
            <person name="Berrin J.G."/>
            <person name="Delaux P.M."/>
            <person name="Dal Grande F."/>
            <person name="Keller J."/>
        </authorList>
    </citation>
    <scope>NUCLEOTIDE SEQUENCE [LARGE SCALE GENOMIC DNA]</scope>
    <source>
        <strain evidence="1 2">SAG 2043</strain>
    </source>
</reference>